<comment type="pathway">
    <text evidence="2 10">Protein modification; protein glycosylation.</text>
</comment>
<dbReference type="EC" id="2.4.1.-" evidence="10"/>
<sequence length="90" mass="10448">MATPRADDWSWFPALALGVSFLKCLLINAYHSTDFEVHRNWLAITHSFPVSKWYHEVCTYMHTCMHAYCSCIQIMYYACIKVCVTHPLSA</sequence>
<organism evidence="11 12">
    <name type="scientific">Hucho hucho</name>
    <name type="common">huchen</name>
    <dbReference type="NCBI Taxonomy" id="62062"/>
    <lineage>
        <taxon>Eukaryota</taxon>
        <taxon>Metazoa</taxon>
        <taxon>Chordata</taxon>
        <taxon>Craniata</taxon>
        <taxon>Vertebrata</taxon>
        <taxon>Euteleostomi</taxon>
        <taxon>Actinopterygii</taxon>
        <taxon>Neopterygii</taxon>
        <taxon>Teleostei</taxon>
        <taxon>Protacanthopterygii</taxon>
        <taxon>Salmoniformes</taxon>
        <taxon>Salmonidae</taxon>
        <taxon>Salmoninae</taxon>
        <taxon>Hucho</taxon>
    </lineage>
</organism>
<dbReference type="Proteomes" id="UP000314982">
    <property type="component" value="Unassembled WGS sequence"/>
</dbReference>
<keyword evidence="9 10" id="KW-0472">Membrane</keyword>
<reference evidence="11" key="3">
    <citation type="submission" date="2025-09" db="UniProtKB">
        <authorList>
            <consortium name="Ensembl"/>
        </authorList>
    </citation>
    <scope>IDENTIFICATION</scope>
</reference>
<keyword evidence="7 10" id="KW-0256">Endoplasmic reticulum</keyword>
<name>A0A4W5LAV9_9TELE</name>
<comment type="subcellular location">
    <subcellularLocation>
        <location evidence="1 10">Endoplasmic reticulum membrane</location>
        <topology evidence="1 10">Multi-pass membrane protein</topology>
    </subcellularLocation>
</comment>
<evidence type="ECO:0000256" key="10">
    <source>
        <dbReference type="RuleBase" id="RU363110"/>
    </source>
</evidence>
<evidence type="ECO:0000313" key="11">
    <source>
        <dbReference type="Ensembl" id="ENSHHUP00000022962.1"/>
    </source>
</evidence>
<evidence type="ECO:0000256" key="1">
    <source>
        <dbReference type="ARBA" id="ARBA00004477"/>
    </source>
</evidence>
<evidence type="ECO:0000256" key="8">
    <source>
        <dbReference type="ARBA" id="ARBA00022989"/>
    </source>
</evidence>
<dbReference type="Ensembl" id="ENSHHUT00000023826.1">
    <property type="protein sequence ID" value="ENSHHUP00000022962.1"/>
    <property type="gene ID" value="ENSHHUG00000014388.1"/>
</dbReference>
<evidence type="ECO:0000256" key="9">
    <source>
        <dbReference type="ARBA" id="ARBA00023136"/>
    </source>
</evidence>
<keyword evidence="5 10" id="KW-0808">Transferase</keyword>
<dbReference type="Pfam" id="PF03155">
    <property type="entry name" value="Alg6_Alg8"/>
    <property type="match status" value="1"/>
</dbReference>
<dbReference type="GO" id="GO:0042283">
    <property type="term" value="F:dolichyl pyrophosphate Glc1Man9GlcNAc2 alpha-1,3-glucosyltransferase activity"/>
    <property type="evidence" value="ECO:0007669"/>
    <property type="project" value="TreeGrafter"/>
</dbReference>
<dbReference type="PANTHER" id="PTHR12413:SF2">
    <property type="entry name" value="DOLICHYL PYROPHOSPHATE GLC1MAN9GLCNAC2 ALPHA-1,3-GLUCOSYLTRANSFERASE-RELATED"/>
    <property type="match status" value="1"/>
</dbReference>
<dbReference type="GO" id="GO:0006487">
    <property type="term" value="P:protein N-linked glycosylation"/>
    <property type="evidence" value="ECO:0007669"/>
    <property type="project" value="TreeGrafter"/>
</dbReference>
<proteinExistence type="inferred from homology"/>
<comment type="similarity">
    <text evidence="3 10">Belongs to the ALG6/ALG8 glucosyltransferase family.</text>
</comment>
<dbReference type="UniPathway" id="UPA00378"/>
<dbReference type="InterPro" id="IPR004856">
    <property type="entry name" value="Glyco_trans_ALG6/ALG8"/>
</dbReference>
<accession>A0A4W5LAV9</accession>
<evidence type="ECO:0000313" key="12">
    <source>
        <dbReference type="Proteomes" id="UP000314982"/>
    </source>
</evidence>
<reference evidence="11" key="2">
    <citation type="submission" date="2025-08" db="UniProtKB">
        <authorList>
            <consortium name="Ensembl"/>
        </authorList>
    </citation>
    <scope>IDENTIFICATION</scope>
</reference>
<evidence type="ECO:0000256" key="6">
    <source>
        <dbReference type="ARBA" id="ARBA00022692"/>
    </source>
</evidence>
<keyword evidence="8 10" id="KW-1133">Transmembrane helix</keyword>
<dbReference type="PANTHER" id="PTHR12413">
    <property type="entry name" value="DOLICHYL GLYCOSYLTRANSFERASE"/>
    <property type="match status" value="1"/>
</dbReference>
<protein>
    <recommendedName>
        <fullName evidence="10">Alpha-1,3-glucosyltransferase</fullName>
        <ecNumber evidence="10">2.4.1.-</ecNumber>
    </recommendedName>
</protein>
<dbReference type="STRING" id="62062.ENSHHUP00000022962"/>
<evidence type="ECO:0000256" key="7">
    <source>
        <dbReference type="ARBA" id="ARBA00022824"/>
    </source>
</evidence>
<dbReference type="GO" id="GO:0005789">
    <property type="term" value="C:endoplasmic reticulum membrane"/>
    <property type="evidence" value="ECO:0007669"/>
    <property type="project" value="UniProtKB-SubCell"/>
</dbReference>
<comment type="caution">
    <text evidence="10">Lacks conserved residue(s) required for the propagation of feature annotation.</text>
</comment>
<evidence type="ECO:0000256" key="2">
    <source>
        <dbReference type="ARBA" id="ARBA00004922"/>
    </source>
</evidence>
<reference evidence="12" key="1">
    <citation type="submission" date="2018-06" db="EMBL/GenBank/DDBJ databases">
        <title>Genome assembly of Danube salmon.</title>
        <authorList>
            <person name="Macqueen D.J."/>
            <person name="Gundappa M.K."/>
        </authorList>
    </citation>
    <scope>NUCLEOTIDE SEQUENCE [LARGE SCALE GENOMIC DNA]</scope>
</reference>
<feature type="transmembrane region" description="Helical" evidence="10">
    <location>
        <begin position="12"/>
        <end position="30"/>
    </location>
</feature>
<dbReference type="AlphaFoldDB" id="A0A4W5LAV9"/>
<keyword evidence="4 10" id="KW-0328">Glycosyltransferase</keyword>
<evidence type="ECO:0000256" key="4">
    <source>
        <dbReference type="ARBA" id="ARBA00022676"/>
    </source>
</evidence>
<evidence type="ECO:0000256" key="5">
    <source>
        <dbReference type="ARBA" id="ARBA00022679"/>
    </source>
</evidence>
<evidence type="ECO:0000256" key="3">
    <source>
        <dbReference type="ARBA" id="ARBA00008715"/>
    </source>
</evidence>
<keyword evidence="6 10" id="KW-0812">Transmembrane</keyword>
<keyword evidence="12" id="KW-1185">Reference proteome</keyword>